<dbReference type="InterPro" id="IPR043733">
    <property type="entry name" value="DUF5677"/>
</dbReference>
<keyword evidence="2" id="KW-1185">Reference proteome</keyword>
<dbReference type="Proteomes" id="UP000198339">
    <property type="component" value="Unassembled WGS sequence"/>
</dbReference>
<name>A0A239H800_9SPHN</name>
<dbReference type="EMBL" id="FZPA01000005">
    <property type="protein sequence ID" value="SNS77372.1"/>
    <property type="molecule type" value="Genomic_DNA"/>
</dbReference>
<gene>
    <name evidence="1" type="ORF">SAMN06295955_10519</name>
</gene>
<dbReference type="AlphaFoldDB" id="A0A239H800"/>
<dbReference type="RefSeq" id="WP_089215579.1">
    <property type="nucleotide sequence ID" value="NZ_FZPA01000005.1"/>
</dbReference>
<accession>A0A239H800</accession>
<evidence type="ECO:0000313" key="2">
    <source>
        <dbReference type="Proteomes" id="UP000198339"/>
    </source>
</evidence>
<organism evidence="1 2">
    <name type="scientific">Sphingopyxis indica</name>
    <dbReference type="NCBI Taxonomy" id="436663"/>
    <lineage>
        <taxon>Bacteria</taxon>
        <taxon>Pseudomonadati</taxon>
        <taxon>Pseudomonadota</taxon>
        <taxon>Alphaproteobacteria</taxon>
        <taxon>Sphingomonadales</taxon>
        <taxon>Sphingomonadaceae</taxon>
        <taxon>Sphingopyxis</taxon>
    </lineage>
</organism>
<evidence type="ECO:0000313" key="1">
    <source>
        <dbReference type="EMBL" id="SNS77372.1"/>
    </source>
</evidence>
<dbReference type="Pfam" id="PF18928">
    <property type="entry name" value="DUF5677"/>
    <property type="match status" value="1"/>
</dbReference>
<sequence>MEELQAITEKYDAEYIKNGFSTVDDLNRFALTFYKDVAEIYDCITRIKNTERNPTGYSIDDAPILGLLVRVWKLMKEVIRYYEEDNAEVISVLERPLIEAAVTASFLMGSTPDIVEDYRKCSYKDRLRLLREMEAGSPFFDTKAGKRLLQSVREKLALEGLRPDDFDAQKKNRWKIQGKTFHAIFSEVEHADLYACTYGMMSESVHGSWNESLDWSLTRKDDGTFAPYPFSHPADVRYLSPTLRFTNRPYRLWLQRIDAYDENLQAQLDWVDRVNGALFRKFDTLYDG</sequence>
<protein>
    <submittedName>
        <fullName evidence="1">Uncharacterized protein</fullName>
    </submittedName>
</protein>
<reference evidence="1 2" key="1">
    <citation type="submission" date="2017-06" db="EMBL/GenBank/DDBJ databases">
        <authorList>
            <person name="Kim H.J."/>
            <person name="Triplett B.A."/>
        </authorList>
    </citation>
    <scope>NUCLEOTIDE SEQUENCE [LARGE SCALE GENOMIC DNA]</scope>
    <source>
        <strain evidence="1 2">DS15</strain>
    </source>
</reference>
<proteinExistence type="predicted"/>
<dbReference type="OrthoDB" id="6398229at2"/>